<keyword evidence="1" id="KW-1133">Transmembrane helix</keyword>
<reference evidence="3 4" key="1">
    <citation type="submission" date="2020-05" db="EMBL/GenBank/DDBJ databases">
        <title>Sulfurimonas marisnigri, sp. nov., and Sulfurimonas baltica, sp. nov., manganese oxide reducing chemolithoautotrophs of the class Epsilonproteobacteria isolated from the pelagic redoxclines of the Black and Baltic Seas and emended description of the genus Sulfurimonas.</title>
        <authorList>
            <person name="Henkel J.V."/>
            <person name="Laudan C."/>
            <person name="Werner J."/>
            <person name="Neu T."/>
            <person name="Plewe S."/>
            <person name="Sproer C."/>
            <person name="Bunk B."/>
            <person name="Schulz-Vogt H.N."/>
        </authorList>
    </citation>
    <scope>NUCLEOTIDE SEQUENCE [LARGE SCALE GENOMIC DNA]</scope>
    <source>
        <strain evidence="3 4">GD2</strain>
    </source>
</reference>
<gene>
    <name evidence="3" type="ORF">HUE88_11890</name>
</gene>
<keyword evidence="1" id="KW-0812">Transmembrane</keyword>
<evidence type="ECO:0000313" key="4">
    <source>
        <dbReference type="Proteomes" id="UP000593994"/>
    </source>
</evidence>
<evidence type="ECO:0000259" key="2">
    <source>
        <dbReference type="Pfam" id="PF14827"/>
    </source>
</evidence>
<keyword evidence="1" id="KW-0472">Membrane</keyword>
<evidence type="ECO:0000313" key="3">
    <source>
        <dbReference type="EMBL" id="QOY51790.1"/>
    </source>
</evidence>
<dbReference type="Pfam" id="PF14827">
    <property type="entry name" value="dCache_3"/>
    <property type="match status" value="1"/>
</dbReference>
<proteinExistence type="predicted"/>
<dbReference type="InterPro" id="IPR029150">
    <property type="entry name" value="dCache_3"/>
</dbReference>
<dbReference type="EMBL" id="CP054492">
    <property type="protein sequence ID" value="QOY51790.1"/>
    <property type="molecule type" value="Genomic_DNA"/>
</dbReference>
<dbReference type="AlphaFoldDB" id="A0A7S7LV04"/>
<keyword evidence="4" id="KW-1185">Reference proteome</keyword>
<name>A0A7S7LV04_9BACT</name>
<evidence type="ECO:0000256" key="1">
    <source>
        <dbReference type="SAM" id="Phobius"/>
    </source>
</evidence>
<dbReference type="Proteomes" id="UP000593994">
    <property type="component" value="Chromosome"/>
</dbReference>
<dbReference type="KEGG" id="sbal:HUE88_11890"/>
<protein>
    <recommendedName>
        <fullName evidence="2">Double Cache domain-containing protein</fullName>
    </recommendedName>
</protein>
<organism evidence="3 4">
    <name type="scientific">Candidatus Sulfurimonas baltica</name>
    <dbReference type="NCBI Taxonomy" id="2740404"/>
    <lineage>
        <taxon>Bacteria</taxon>
        <taxon>Pseudomonadati</taxon>
        <taxon>Campylobacterota</taxon>
        <taxon>Epsilonproteobacteria</taxon>
        <taxon>Campylobacterales</taxon>
        <taxon>Sulfurimonadaceae</taxon>
        <taxon>Sulfurimonas</taxon>
    </lineage>
</organism>
<accession>A0A7S7LV04</accession>
<feature type="transmembrane region" description="Helical" evidence="1">
    <location>
        <begin position="6"/>
        <end position="23"/>
    </location>
</feature>
<dbReference type="RefSeq" id="WP_194369299.1">
    <property type="nucleotide sequence ID" value="NZ_CP054492.1"/>
</dbReference>
<feature type="domain" description="Double Cache" evidence="2">
    <location>
        <begin position="36"/>
        <end position="271"/>
    </location>
</feature>
<sequence>MLKKLVPIFTFIIIAIVLLIIYFRDTIKEQKIDYILDKSLLTLESQLKNEKINSLKIAISLSKNEGLINALENDDEDLGYKILSDIMNSIKENTNIVIRTQIITADYNIFSRSWDNTYVGMPLEEYRTDLKYFQTHKTPRTSIEVGRMLSIKTTVPIYKDEILLGFVEIISFFDSITSFFKNMGIDLYVLMDDKYFDISVFMQENITLEKYIISNRNYNHNNMKMLNNIDFKKLKTNRILLKDDKYIFYENMKNAEGESIGIFLFVLDKKYLEYFKEPKDEVSFLINMTRNNLYDITKEHQYRNVLSESIDIRSLLSLKDITSKEDKRKYLEIAKERLDKYSKDELIQIILEQKIIKKVDGKIR</sequence>